<evidence type="ECO:0000313" key="2">
    <source>
        <dbReference type="EMBL" id="EZH72770.1"/>
    </source>
</evidence>
<proteinExistence type="predicted"/>
<sequence length="448" mass="51494">MKGRLLIIFLLFNFVLHAQNDFRLPFKQNSTKIKFQLINNLIVIPVVVNDIKLSFILDTGIGSTIVFSVDDTISFKHKNISKIQLRGLGNDEPVEAMRTVNNVIKIGDALSISHTIYKVLDASINFSPRMGTIIHGVIGYDFFKDFVFDVNYAKEYIRIYKPEFYKYKKCRKCYQTKLYLRDGNKKPFVAAKYMSENRLIDVNLLLDSGSGSSLWLFKNVEKGILITRKSFRDFLGKGFNGNVYGEKTKIKEFHIGNFKMKEVKASFPDSIYTQRMSLIDREGSLGGDILHRFNLIVDYSGQKISFKKNGFYNKPFYYNMSGIIVQHRGYTAINDYDINGIKKESYTEKNEAYLGVDNIVSEQKLVVSDNFILKPKYEISNIRQGSPADLAGLKKGDILLQVNGINAYKYKLSDLNNLFSSEEGKKIKIKVKRLGVEMKYKFYLKKVI</sequence>
<keyword evidence="3" id="KW-1185">Reference proteome</keyword>
<dbReference type="RefSeq" id="WP_051575912.1">
    <property type="nucleotide sequence ID" value="NZ_AQRA01000007.1"/>
</dbReference>
<dbReference type="Pfam" id="PF17820">
    <property type="entry name" value="PDZ_6"/>
    <property type="match status" value="1"/>
</dbReference>
<dbReference type="OrthoDB" id="3521766at2"/>
<dbReference type="Gene3D" id="2.30.42.10">
    <property type="match status" value="1"/>
</dbReference>
<feature type="domain" description="PDZ" evidence="1">
    <location>
        <begin position="379"/>
        <end position="416"/>
    </location>
</feature>
<dbReference type="InterPro" id="IPR036034">
    <property type="entry name" value="PDZ_sf"/>
</dbReference>
<dbReference type="SMART" id="SM00228">
    <property type="entry name" value="PDZ"/>
    <property type="match status" value="1"/>
</dbReference>
<dbReference type="Proteomes" id="UP000023541">
    <property type="component" value="Unassembled WGS sequence"/>
</dbReference>
<dbReference type="AlphaFoldDB" id="A0A023BS03"/>
<gene>
    <name evidence="2" type="ORF">ATO12_21810</name>
</gene>
<dbReference type="PROSITE" id="PS50106">
    <property type="entry name" value="PDZ"/>
    <property type="match status" value="1"/>
</dbReference>
<reference evidence="2 3" key="1">
    <citation type="submission" date="2014-04" db="EMBL/GenBank/DDBJ databases">
        <title>Aquimarina sp. 22II-S11-z7 Genome Sequencing.</title>
        <authorList>
            <person name="Lai Q."/>
        </authorList>
    </citation>
    <scope>NUCLEOTIDE SEQUENCE [LARGE SCALE GENOMIC DNA]</scope>
    <source>
        <strain evidence="2 3">22II-S11-z7</strain>
    </source>
</reference>
<evidence type="ECO:0000259" key="1">
    <source>
        <dbReference type="PROSITE" id="PS50106"/>
    </source>
</evidence>
<dbReference type="SUPFAM" id="SSF50156">
    <property type="entry name" value="PDZ domain-like"/>
    <property type="match status" value="1"/>
</dbReference>
<protein>
    <recommendedName>
        <fullName evidence="1">PDZ domain-containing protein</fullName>
    </recommendedName>
</protein>
<dbReference type="Gene3D" id="2.40.70.10">
    <property type="entry name" value="Acid Proteases"/>
    <property type="match status" value="2"/>
</dbReference>
<dbReference type="InterPro" id="IPR041489">
    <property type="entry name" value="PDZ_6"/>
</dbReference>
<accession>A0A023BS03</accession>
<comment type="caution">
    <text evidence="2">The sequence shown here is derived from an EMBL/GenBank/DDBJ whole genome shotgun (WGS) entry which is preliminary data.</text>
</comment>
<dbReference type="EMBL" id="AQRA01000007">
    <property type="protein sequence ID" value="EZH72770.1"/>
    <property type="molecule type" value="Genomic_DNA"/>
</dbReference>
<dbReference type="eggNOG" id="COG0793">
    <property type="taxonomic scope" value="Bacteria"/>
</dbReference>
<organism evidence="2 3">
    <name type="scientific">Aquimarina atlantica</name>
    <dbReference type="NCBI Taxonomy" id="1317122"/>
    <lineage>
        <taxon>Bacteria</taxon>
        <taxon>Pseudomonadati</taxon>
        <taxon>Bacteroidota</taxon>
        <taxon>Flavobacteriia</taxon>
        <taxon>Flavobacteriales</taxon>
        <taxon>Flavobacteriaceae</taxon>
        <taxon>Aquimarina</taxon>
    </lineage>
</organism>
<dbReference type="STRING" id="1317122.ATO12_21810"/>
<dbReference type="InterPro" id="IPR001478">
    <property type="entry name" value="PDZ"/>
</dbReference>
<dbReference type="InterPro" id="IPR021109">
    <property type="entry name" value="Peptidase_aspartic_dom_sf"/>
</dbReference>
<evidence type="ECO:0000313" key="3">
    <source>
        <dbReference type="Proteomes" id="UP000023541"/>
    </source>
</evidence>
<name>A0A023BS03_9FLAO</name>